<proteinExistence type="predicted"/>
<accession>A0A919IXG1</accession>
<gene>
    <name evidence="2" type="ORF">Acy02nite_77310</name>
</gene>
<evidence type="ECO:0000256" key="1">
    <source>
        <dbReference type="SAM" id="MobiDB-lite"/>
    </source>
</evidence>
<protein>
    <submittedName>
        <fullName evidence="2">Uncharacterized protein</fullName>
    </submittedName>
</protein>
<feature type="region of interest" description="Disordered" evidence="1">
    <location>
        <begin position="43"/>
        <end position="76"/>
    </location>
</feature>
<evidence type="ECO:0000313" key="2">
    <source>
        <dbReference type="EMBL" id="GID69850.1"/>
    </source>
</evidence>
<organism evidence="2 3">
    <name type="scientific">Actinoplanes cyaneus</name>
    <dbReference type="NCBI Taxonomy" id="52696"/>
    <lineage>
        <taxon>Bacteria</taxon>
        <taxon>Bacillati</taxon>
        <taxon>Actinomycetota</taxon>
        <taxon>Actinomycetes</taxon>
        <taxon>Micromonosporales</taxon>
        <taxon>Micromonosporaceae</taxon>
        <taxon>Actinoplanes</taxon>
    </lineage>
</organism>
<keyword evidence="3" id="KW-1185">Reference proteome</keyword>
<evidence type="ECO:0000313" key="3">
    <source>
        <dbReference type="Proteomes" id="UP000619479"/>
    </source>
</evidence>
<dbReference type="EMBL" id="BOMH01000068">
    <property type="protein sequence ID" value="GID69850.1"/>
    <property type="molecule type" value="Genomic_DNA"/>
</dbReference>
<comment type="caution">
    <text evidence="2">The sequence shown here is derived from an EMBL/GenBank/DDBJ whole genome shotgun (WGS) entry which is preliminary data.</text>
</comment>
<sequence>MPPAQERAATVVTSREPAPALPPCRPTARLTLSPLVLTVVMSTNNHGEHQPAPRAGATRSAADKVPRDSDRLPAGA</sequence>
<reference evidence="2" key="1">
    <citation type="submission" date="2021-01" db="EMBL/GenBank/DDBJ databases">
        <title>Whole genome shotgun sequence of Actinoplanes cyaneus NBRC 14990.</title>
        <authorList>
            <person name="Komaki H."/>
            <person name="Tamura T."/>
        </authorList>
    </citation>
    <scope>NUCLEOTIDE SEQUENCE</scope>
    <source>
        <strain evidence="2">NBRC 14990</strain>
    </source>
</reference>
<feature type="region of interest" description="Disordered" evidence="1">
    <location>
        <begin position="1"/>
        <end position="26"/>
    </location>
</feature>
<feature type="compositionally biased region" description="Basic and acidic residues" evidence="1">
    <location>
        <begin position="61"/>
        <end position="76"/>
    </location>
</feature>
<dbReference type="Proteomes" id="UP000619479">
    <property type="component" value="Unassembled WGS sequence"/>
</dbReference>
<name>A0A919IXG1_9ACTN</name>
<dbReference type="AlphaFoldDB" id="A0A919IXG1"/>